<dbReference type="InterPro" id="IPR006153">
    <property type="entry name" value="Cation/H_exchanger_TM"/>
</dbReference>
<evidence type="ECO:0000256" key="1">
    <source>
        <dbReference type="ARBA" id="ARBA00004651"/>
    </source>
</evidence>
<evidence type="ECO:0000259" key="10">
    <source>
        <dbReference type="Pfam" id="PF00999"/>
    </source>
</evidence>
<feature type="compositionally biased region" description="Basic and acidic residues" evidence="8">
    <location>
        <begin position="434"/>
        <end position="453"/>
    </location>
</feature>
<dbReference type="AlphaFoldDB" id="A0A6N9HBL1"/>
<feature type="transmembrane region" description="Helical" evidence="9">
    <location>
        <begin position="245"/>
        <end position="263"/>
    </location>
</feature>
<feature type="region of interest" description="Disordered" evidence="8">
    <location>
        <begin position="429"/>
        <end position="507"/>
    </location>
</feature>
<dbReference type="Proteomes" id="UP000469215">
    <property type="component" value="Unassembled WGS sequence"/>
</dbReference>
<evidence type="ECO:0000313" key="11">
    <source>
        <dbReference type="EMBL" id="MYM20854.1"/>
    </source>
</evidence>
<evidence type="ECO:0000313" key="12">
    <source>
        <dbReference type="Proteomes" id="UP000469215"/>
    </source>
</evidence>
<proteinExistence type="predicted"/>
<evidence type="ECO:0000256" key="8">
    <source>
        <dbReference type="SAM" id="MobiDB-lite"/>
    </source>
</evidence>
<feature type="transmembrane region" description="Helical" evidence="9">
    <location>
        <begin position="332"/>
        <end position="354"/>
    </location>
</feature>
<feature type="compositionally biased region" description="Gly residues" evidence="8">
    <location>
        <begin position="454"/>
        <end position="463"/>
    </location>
</feature>
<comment type="subcellular location">
    <subcellularLocation>
        <location evidence="1">Cell membrane</location>
        <topology evidence="1">Multi-pass membrane protein</topology>
    </subcellularLocation>
</comment>
<feature type="transmembrane region" description="Helical" evidence="9">
    <location>
        <begin position="397"/>
        <end position="419"/>
    </location>
</feature>
<dbReference type="Pfam" id="PF00999">
    <property type="entry name" value="Na_H_Exchanger"/>
    <property type="match status" value="1"/>
</dbReference>
<sequence length="507" mass="52058">MSFILLTGFGAVAAWALVARRFERTGIAGPAALAAVGALVACADVSAFREAAGSEAAERCVELVLAVLLFIDASEVRGGVFGGEGRTVGRLVHIALPLSLVLVVATGWFLLPQVDAFALLAIACVVMPTDFATAAALLRSDRIPARMRRILNVESGYNDGLVSPVFSMAIALSLVAQALDTAGGEAAEVSQQSARLIEQHLEEFGEALIGALPATLLALAVGVSLGAAFGWLARLAHSRGWADASGIRFVALLVPLLAFGIALLPVLESNGFIAAFVAGIAFRLTRSGSAGDAVPPPAELLLVDEVGTLAANFVWFALGAMIPIVVADGFDWPIVLIAVLALTVFRMLPVYVSLLRSDIARWDRALLGAVGPRGAATIVFGLLAYTKLPGQLSRDALTAMVFTVVGSMVLHGMLAPVLLRRWRAPGTAATGASADREARPENERRLGGERRAAGEGGAGGAASTGGKASAEGEVRAGGGARARGSRSGGPQAVPRAGGSARPAEPID</sequence>
<feature type="transmembrane region" description="Helical" evidence="9">
    <location>
        <begin position="208"/>
        <end position="233"/>
    </location>
</feature>
<keyword evidence="6" id="KW-0406">Ion transport</keyword>
<dbReference type="GO" id="GO:0005886">
    <property type="term" value="C:plasma membrane"/>
    <property type="evidence" value="ECO:0007669"/>
    <property type="project" value="UniProtKB-SubCell"/>
</dbReference>
<evidence type="ECO:0000256" key="9">
    <source>
        <dbReference type="SAM" id="Phobius"/>
    </source>
</evidence>
<dbReference type="PANTHER" id="PTHR32507:SF8">
    <property type="entry name" value="CNH1P"/>
    <property type="match status" value="1"/>
</dbReference>
<dbReference type="RefSeq" id="WP_160954262.1">
    <property type="nucleotide sequence ID" value="NZ_WWEQ01000085.1"/>
</dbReference>
<keyword evidence="7 9" id="KW-0472">Membrane</keyword>
<feature type="transmembrane region" description="Helical" evidence="9">
    <location>
        <begin position="306"/>
        <end position="326"/>
    </location>
</feature>
<feature type="domain" description="Cation/H+ exchanger transmembrane" evidence="10">
    <location>
        <begin position="16"/>
        <end position="420"/>
    </location>
</feature>
<keyword evidence="12" id="KW-1185">Reference proteome</keyword>
<feature type="transmembrane region" description="Helical" evidence="9">
    <location>
        <begin position="117"/>
        <end position="138"/>
    </location>
</feature>
<dbReference type="PANTHER" id="PTHR32507">
    <property type="entry name" value="NA(+)/H(+) ANTIPORTER 1"/>
    <property type="match status" value="1"/>
</dbReference>
<gene>
    <name evidence="11" type="ORF">GSY69_13015</name>
</gene>
<reference evidence="11 12" key="1">
    <citation type="submission" date="2020-01" db="EMBL/GenBank/DDBJ databases">
        <authorList>
            <person name="Deng T."/>
        </authorList>
    </citation>
    <scope>NUCLEOTIDE SEQUENCE [LARGE SCALE GENOMIC DNA]</scope>
    <source>
        <strain evidence="11 12">5221</strain>
    </source>
</reference>
<evidence type="ECO:0000256" key="7">
    <source>
        <dbReference type="ARBA" id="ARBA00023136"/>
    </source>
</evidence>
<keyword evidence="4 9" id="KW-0812">Transmembrane</keyword>
<dbReference type="GO" id="GO:1902600">
    <property type="term" value="P:proton transmembrane transport"/>
    <property type="evidence" value="ECO:0007669"/>
    <property type="project" value="InterPro"/>
</dbReference>
<feature type="transmembrane region" description="Helical" evidence="9">
    <location>
        <begin position="91"/>
        <end position="111"/>
    </location>
</feature>
<evidence type="ECO:0000256" key="6">
    <source>
        <dbReference type="ARBA" id="ARBA00023065"/>
    </source>
</evidence>
<organism evidence="11 12">
    <name type="scientific">Brevibacterium rongguiense</name>
    <dbReference type="NCBI Taxonomy" id="2695267"/>
    <lineage>
        <taxon>Bacteria</taxon>
        <taxon>Bacillati</taxon>
        <taxon>Actinomycetota</taxon>
        <taxon>Actinomycetes</taxon>
        <taxon>Micrococcales</taxon>
        <taxon>Brevibacteriaceae</taxon>
        <taxon>Brevibacterium</taxon>
    </lineage>
</organism>
<feature type="transmembrane region" description="Helical" evidence="9">
    <location>
        <begin position="366"/>
        <end position="385"/>
    </location>
</feature>
<keyword evidence="2" id="KW-0813">Transport</keyword>
<accession>A0A6N9HBL1</accession>
<evidence type="ECO:0000256" key="2">
    <source>
        <dbReference type="ARBA" id="ARBA00022448"/>
    </source>
</evidence>
<evidence type="ECO:0000256" key="3">
    <source>
        <dbReference type="ARBA" id="ARBA00022449"/>
    </source>
</evidence>
<dbReference type="EMBL" id="WWEQ01000085">
    <property type="protein sequence ID" value="MYM20854.1"/>
    <property type="molecule type" value="Genomic_DNA"/>
</dbReference>
<dbReference type="GO" id="GO:0015297">
    <property type="term" value="F:antiporter activity"/>
    <property type="evidence" value="ECO:0007669"/>
    <property type="project" value="UniProtKB-KW"/>
</dbReference>
<protein>
    <submittedName>
        <fullName evidence="11">Sodium:proton antiporter</fullName>
    </submittedName>
</protein>
<evidence type="ECO:0000256" key="4">
    <source>
        <dbReference type="ARBA" id="ARBA00022692"/>
    </source>
</evidence>
<evidence type="ECO:0000256" key="5">
    <source>
        <dbReference type="ARBA" id="ARBA00022989"/>
    </source>
</evidence>
<name>A0A6N9HBL1_9MICO</name>
<keyword evidence="5 9" id="KW-1133">Transmembrane helix</keyword>
<comment type="caution">
    <text evidence="11">The sequence shown here is derived from an EMBL/GenBank/DDBJ whole genome shotgun (WGS) entry which is preliminary data.</text>
</comment>
<keyword evidence="3" id="KW-0050">Antiport</keyword>
<feature type="transmembrane region" description="Helical" evidence="9">
    <location>
        <begin position="29"/>
        <end position="48"/>
    </location>
</feature>